<sequence>MVLSTTSNEDIPFSTHLKPDAWSRLLEEAGILQEFKGVPEGLREGFHIGVDGYRVEYTFIPPNHFRTETEADIIRAKFKEEISLGRISAGMSPEDAQQLLGNFRTAPMAVLEQRPGKFRIIINHSYPKLNFTSPPPHFTAPPTEIAKSIKVIDPAKISINSLIDSDDFPCDWGTFANCYLLVADAPEGTQVAIFDVDAAFRNIPIHPSVRHLVCLFLDGLIHLDLMLNFGECSAPGIWGHVADAMVKILLHRGVEALLKWVDDFIFFRYPKTRTSTGSFTYSYDESLIWDTAEILGWPWAPKKFVPFAHFFTYIGFLWKLDLKTVELLVDKKSKYRSKLAPWLSEEKLVKDKADSIIGTLNHVCLVAPEGRSRLIHFYRFRASFKDSTSTLIKHRIPNDLRTDILWWDQLLQQDFVGIKIKRPPEFSDNVIFVDASTCWGIGLILNGKWLAWELREGWRDDEGRHIGWAEMVAIELAIRTLISTGRSGLRIRIYSDNKGVVGALHRGCSRGPQQNLILRKIVELMQKHNIWVEPKWVSTHDNIADAPSRAHFPPRALLHPHPPAIPSHLKLFVHNSVSFHDPCLIPT</sequence>
<dbReference type="SUPFAM" id="SSF56672">
    <property type="entry name" value="DNA/RNA polymerases"/>
    <property type="match status" value="1"/>
</dbReference>
<keyword evidence="1" id="KW-0695">RNA-directed DNA polymerase</keyword>
<dbReference type="InterPro" id="IPR043502">
    <property type="entry name" value="DNA/RNA_pol_sf"/>
</dbReference>
<dbReference type="STRING" id="5353.A0A1Q3E797"/>
<keyword evidence="2" id="KW-1185">Reference proteome</keyword>
<name>A0A1Q3E797_LENED</name>
<dbReference type="Proteomes" id="UP000188533">
    <property type="component" value="Unassembled WGS sequence"/>
</dbReference>
<dbReference type="PANTHER" id="PTHR33050">
    <property type="entry name" value="REVERSE TRANSCRIPTASE DOMAIN-CONTAINING PROTEIN"/>
    <property type="match status" value="1"/>
</dbReference>
<dbReference type="InterPro" id="IPR036397">
    <property type="entry name" value="RNaseH_sf"/>
</dbReference>
<keyword evidence="1" id="KW-0808">Transferase</keyword>
<organism evidence="1 2">
    <name type="scientific">Lentinula edodes</name>
    <name type="common">Shiitake mushroom</name>
    <name type="synonym">Lentinus edodes</name>
    <dbReference type="NCBI Taxonomy" id="5353"/>
    <lineage>
        <taxon>Eukaryota</taxon>
        <taxon>Fungi</taxon>
        <taxon>Dikarya</taxon>
        <taxon>Basidiomycota</taxon>
        <taxon>Agaricomycotina</taxon>
        <taxon>Agaricomycetes</taxon>
        <taxon>Agaricomycetidae</taxon>
        <taxon>Agaricales</taxon>
        <taxon>Marasmiineae</taxon>
        <taxon>Omphalotaceae</taxon>
        <taxon>Lentinula</taxon>
    </lineage>
</organism>
<accession>A0A1Q3E797</accession>
<reference evidence="1 2" key="2">
    <citation type="submission" date="2017-02" db="EMBL/GenBank/DDBJ databases">
        <title>A genome survey and senescence transcriptome analysis in Lentinula edodes.</title>
        <authorList>
            <person name="Sakamoto Y."/>
            <person name="Nakade K."/>
            <person name="Sato S."/>
            <person name="Yoshida Y."/>
            <person name="Miyazaki K."/>
            <person name="Natsume S."/>
            <person name="Konno N."/>
        </authorList>
    </citation>
    <scope>NUCLEOTIDE SEQUENCE [LARGE SCALE GENOMIC DNA]</scope>
    <source>
        <strain evidence="1 2">NBRC 111202</strain>
    </source>
</reference>
<dbReference type="PANTHER" id="PTHR33050:SF7">
    <property type="entry name" value="RIBONUCLEASE H"/>
    <property type="match status" value="1"/>
</dbReference>
<dbReference type="CDD" id="cd09275">
    <property type="entry name" value="RNase_HI_RT_DIRS1"/>
    <property type="match status" value="1"/>
</dbReference>
<keyword evidence="1" id="KW-0548">Nucleotidyltransferase</keyword>
<protein>
    <submittedName>
        <fullName evidence="1">Reverse transcriptase ribonuclease</fullName>
    </submittedName>
</protein>
<evidence type="ECO:0000313" key="1">
    <source>
        <dbReference type="EMBL" id="GAW03118.1"/>
    </source>
</evidence>
<dbReference type="GO" id="GO:0003964">
    <property type="term" value="F:RNA-directed DNA polymerase activity"/>
    <property type="evidence" value="ECO:0007669"/>
    <property type="project" value="UniProtKB-KW"/>
</dbReference>
<evidence type="ECO:0000313" key="2">
    <source>
        <dbReference type="Proteomes" id="UP000188533"/>
    </source>
</evidence>
<dbReference type="GO" id="GO:0003676">
    <property type="term" value="F:nucleic acid binding"/>
    <property type="evidence" value="ECO:0007669"/>
    <property type="project" value="InterPro"/>
</dbReference>
<proteinExistence type="predicted"/>
<dbReference type="InterPro" id="IPR052055">
    <property type="entry name" value="Hepadnavirus_pol/RT"/>
</dbReference>
<dbReference type="AlphaFoldDB" id="A0A1Q3E797"/>
<gene>
    <name evidence="1" type="ORF">LENED_004814</name>
</gene>
<dbReference type="EMBL" id="BDGU01000129">
    <property type="protein sequence ID" value="GAW03118.1"/>
    <property type="molecule type" value="Genomic_DNA"/>
</dbReference>
<dbReference type="Gene3D" id="3.30.420.10">
    <property type="entry name" value="Ribonuclease H-like superfamily/Ribonuclease H"/>
    <property type="match status" value="1"/>
</dbReference>
<reference evidence="1 2" key="1">
    <citation type="submission" date="2016-08" db="EMBL/GenBank/DDBJ databases">
        <authorList>
            <consortium name="Lentinula edodes genome sequencing consortium"/>
            <person name="Sakamoto Y."/>
            <person name="Nakade K."/>
            <person name="Sato S."/>
            <person name="Yoshida Y."/>
            <person name="Miyazaki K."/>
            <person name="Natsume S."/>
            <person name="Konno N."/>
        </authorList>
    </citation>
    <scope>NUCLEOTIDE SEQUENCE [LARGE SCALE GENOMIC DNA]</scope>
    <source>
        <strain evidence="1 2">NBRC 111202</strain>
    </source>
</reference>
<comment type="caution">
    <text evidence="1">The sequence shown here is derived from an EMBL/GenBank/DDBJ whole genome shotgun (WGS) entry which is preliminary data.</text>
</comment>